<dbReference type="PANTHER" id="PTHR33096">
    <property type="entry name" value="CXC2 DOMAIN-CONTAINING PROTEIN"/>
    <property type="match status" value="1"/>
</dbReference>
<dbReference type="PANTHER" id="PTHR33096:SF1">
    <property type="entry name" value="CXC1-LIKE CYSTEINE CLUSTER ASSOCIATED WITH KDZ TRANSPOSASES DOMAIN-CONTAINING PROTEIN"/>
    <property type="match status" value="1"/>
</dbReference>
<dbReference type="AlphaFoldDB" id="A0AAD7G433"/>
<dbReference type="Proteomes" id="UP001221757">
    <property type="component" value="Unassembled WGS sequence"/>
</dbReference>
<dbReference type="EMBL" id="JARKIE010000287">
    <property type="protein sequence ID" value="KAJ7657597.1"/>
    <property type="molecule type" value="Genomic_DNA"/>
</dbReference>
<keyword evidence="2" id="KW-1185">Reference proteome</keyword>
<feature type="non-terminal residue" evidence="1">
    <location>
        <position position="98"/>
    </location>
</feature>
<reference evidence="1" key="1">
    <citation type="submission" date="2023-03" db="EMBL/GenBank/DDBJ databases">
        <title>Massive genome expansion in bonnet fungi (Mycena s.s.) driven by repeated elements and novel gene families across ecological guilds.</title>
        <authorList>
            <consortium name="Lawrence Berkeley National Laboratory"/>
            <person name="Harder C.B."/>
            <person name="Miyauchi S."/>
            <person name="Viragh M."/>
            <person name="Kuo A."/>
            <person name="Thoen E."/>
            <person name="Andreopoulos B."/>
            <person name="Lu D."/>
            <person name="Skrede I."/>
            <person name="Drula E."/>
            <person name="Henrissat B."/>
            <person name="Morin E."/>
            <person name="Kohler A."/>
            <person name="Barry K."/>
            <person name="LaButti K."/>
            <person name="Morin E."/>
            <person name="Salamov A."/>
            <person name="Lipzen A."/>
            <person name="Mereny Z."/>
            <person name="Hegedus B."/>
            <person name="Baldrian P."/>
            <person name="Stursova M."/>
            <person name="Weitz H."/>
            <person name="Taylor A."/>
            <person name="Grigoriev I.V."/>
            <person name="Nagy L.G."/>
            <person name="Martin F."/>
            <person name="Kauserud H."/>
        </authorList>
    </citation>
    <scope>NUCLEOTIDE SEQUENCE</scope>
    <source>
        <strain evidence="1">CBHHK067</strain>
    </source>
</reference>
<evidence type="ECO:0000313" key="2">
    <source>
        <dbReference type="Proteomes" id="UP001221757"/>
    </source>
</evidence>
<sequence>SFKAADERCEKASTQFYDNTAFMVLLCRHDRVLWLVNMNSAREKQFYVYLLIETLLQHLPPNITVGLQYDVGCQLERSARKWGFLDRYIDHLLFAVAV</sequence>
<accession>A0AAD7G433</accession>
<name>A0AAD7G433_MYCRO</name>
<organism evidence="1 2">
    <name type="scientific">Mycena rosella</name>
    <name type="common">Pink bonnet</name>
    <name type="synonym">Agaricus rosellus</name>
    <dbReference type="NCBI Taxonomy" id="1033263"/>
    <lineage>
        <taxon>Eukaryota</taxon>
        <taxon>Fungi</taxon>
        <taxon>Dikarya</taxon>
        <taxon>Basidiomycota</taxon>
        <taxon>Agaricomycotina</taxon>
        <taxon>Agaricomycetes</taxon>
        <taxon>Agaricomycetidae</taxon>
        <taxon>Agaricales</taxon>
        <taxon>Marasmiineae</taxon>
        <taxon>Mycenaceae</taxon>
        <taxon>Mycena</taxon>
    </lineage>
</organism>
<feature type="non-terminal residue" evidence="1">
    <location>
        <position position="1"/>
    </location>
</feature>
<dbReference type="Pfam" id="PF18758">
    <property type="entry name" value="KDZ"/>
    <property type="match status" value="1"/>
</dbReference>
<gene>
    <name evidence="1" type="ORF">B0H17DRAFT_856090</name>
</gene>
<proteinExistence type="predicted"/>
<protein>
    <submittedName>
        <fullName evidence="1">Uncharacterized protein</fullName>
    </submittedName>
</protein>
<evidence type="ECO:0000313" key="1">
    <source>
        <dbReference type="EMBL" id="KAJ7657597.1"/>
    </source>
</evidence>
<comment type="caution">
    <text evidence="1">The sequence shown here is derived from an EMBL/GenBank/DDBJ whole genome shotgun (WGS) entry which is preliminary data.</text>
</comment>
<dbReference type="InterPro" id="IPR040521">
    <property type="entry name" value="KDZ"/>
</dbReference>